<evidence type="ECO:0000256" key="2">
    <source>
        <dbReference type="ARBA" id="ARBA00022771"/>
    </source>
</evidence>
<keyword evidence="1" id="KW-0479">Metal-binding</keyword>
<dbReference type="PROSITE" id="PS50199">
    <property type="entry name" value="ZF_RANBP2_2"/>
    <property type="match status" value="1"/>
</dbReference>
<dbReference type="GO" id="GO:0008270">
    <property type="term" value="F:zinc ion binding"/>
    <property type="evidence" value="ECO:0007669"/>
    <property type="project" value="UniProtKB-KW"/>
</dbReference>
<dbReference type="EMBL" id="LIAE01006960">
    <property type="protein sequence ID" value="PAV83466.1"/>
    <property type="molecule type" value="Genomic_DNA"/>
</dbReference>
<accession>A0A2A2LB50</accession>
<dbReference type="OrthoDB" id="5809150at2759"/>
<feature type="compositionally biased region" description="Low complexity" evidence="5">
    <location>
        <begin position="188"/>
        <end position="198"/>
    </location>
</feature>
<organism evidence="7 8">
    <name type="scientific">Diploscapter pachys</name>
    <dbReference type="NCBI Taxonomy" id="2018661"/>
    <lineage>
        <taxon>Eukaryota</taxon>
        <taxon>Metazoa</taxon>
        <taxon>Ecdysozoa</taxon>
        <taxon>Nematoda</taxon>
        <taxon>Chromadorea</taxon>
        <taxon>Rhabditida</taxon>
        <taxon>Rhabditina</taxon>
        <taxon>Rhabditomorpha</taxon>
        <taxon>Rhabditoidea</taxon>
        <taxon>Rhabditidae</taxon>
        <taxon>Diploscapter</taxon>
    </lineage>
</organism>
<dbReference type="AlphaFoldDB" id="A0A2A2LB50"/>
<reference evidence="7 8" key="1">
    <citation type="journal article" date="2017" name="Curr. Biol.">
        <title>Genome architecture and evolution of a unichromosomal asexual nematode.</title>
        <authorList>
            <person name="Fradin H."/>
            <person name="Zegar C."/>
            <person name="Gutwein M."/>
            <person name="Lucas J."/>
            <person name="Kovtun M."/>
            <person name="Corcoran D."/>
            <person name="Baugh L.R."/>
            <person name="Kiontke K."/>
            <person name="Gunsalus K."/>
            <person name="Fitch D.H."/>
            <person name="Piano F."/>
        </authorList>
    </citation>
    <scope>NUCLEOTIDE SEQUENCE [LARGE SCALE GENOMIC DNA]</scope>
    <source>
        <strain evidence="7">PF1309</strain>
    </source>
</reference>
<evidence type="ECO:0000259" key="6">
    <source>
        <dbReference type="PROSITE" id="PS50199"/>
    </source>
</evidence>
<evidence type="ECO:0000256" key="3">
    <source>
        <dbReference type="ARBA" id="ARBA00022833"/>
    </source>
</evidence>
<dbReference type="GO" id="GO:0005634">
    <property type="term" value="C:nucleus"/>
    <property type="evidence" value="ECO:0007669"/>
    <property type="project" value="TreeGrafter"/>
</dbReference>
<feature type="region of interest" description="Disordered" evidence="5">
    <location>
        <begin position="256"/>
        <end position="305"/>
    </location>
</feature>
<keyword evidence="2 4" id="KW-0863">Zinc-finger</keyword>
<dbReference type="PANTHER" id="PTHR12920">
    <property type="entry name" value="RYBP AND YAF2-RELATED"/>
    <property type="match status" value="1"/>
</dbReference>
<dbReference type="SMART" id="SM00547">
    <property type="entry name" value="ZnF_RBZ"/>
    <property type="match status" value="1"/>
</dbReference>
<comment type="caution">
    <text evidence="7">The sequence shown here is derived from an EMBL/GenBank/DDBJ whole genome shotgun (WGS) entry which is preliminary data.</text>
</comment>
<dbReference type="InterPro" id="IPR036443">
    <property type="entry name" value="Znf_RanBP2_sf"/>
</dbReference>
<dbReference type="SUPFAM" id="SSF90209">
    <property type="entry name" value="Ran binding protein zinc finger-like"/>
    <property type="match status" value="1"/>
</dbReference>
<evidence type="ECO:0000256" key="4">
    <source>
        <dbReference type="PROSITE-ProRule" id="PRU00322"/>
    </source>
</evidence>
<dbReference type="Pfam" id="PF00641">
    <property type="entry name" value="Zn_ribbon_RanBP"/>
    <property type="match status" value="1"/>
</dbReference>
<keyword evidence="3" id="KW-0862">Zinc</keyword>
<dbReference type="GO" id="GO:0003677">
    <property type="term" value="F:DNA binding"/>
    <property type="evidence" value="ECO:0007669"/>
    <property type="project" value="TreeGrafter"/>
</dbReference>
<dbReference type="PROSITE" id="PS01358">
    <property type="entry name" value="ZF_RANBP2_1"/>
    <property type="match status" value="1"/>
</dbReference>
<name>A0A2A2LB50_9BILA</name>
<keyword evidence="8" id="KW-1185">Reference proteome</keyword>
<dbReference type="InterPro" id="IPR039958">
    <property type="entry name" value="RYBP/YAF2"/>
</dbReference>
<feature type="compositionally biased region" description="Low complexity" evidence="5">
    <location>
        <begin position="272"/>
        <end position="285"/>
    </location>
</feature>
<feature type="region of interest" description="Disordered" evidence="5">
    <location>
        <begin position="172"/>
        <end position="202"/>
    </location>
</feature>
<dbReference type="GO" id="GO:0003712">
    <property type="term" value="F:transcription coregulator activity"/>
    <property type="evidence" value="ECO:0007669"/>
    <property type="project" value="TreeGrafter"/>
</dbReference>
<proteinExistence type="predicted"/>
<dbReference type="PANTHER" id="PTHR12920:SF4">
    <property type="entry name" value="GEO03726P1"/>
    <property type="match status" value="1"/>
</dbReference>
<feature type="domain" description="RanBP2-type" evidence="6">
    <location>
        <begin position="205"/>
        <end position="234"/>
    </location>
</feature>
<evidence type="ECO:0000313" key="8">
    <source>
        <dbReference type="Proteomes" id="UP000218231"/>
    </source>
</evidence>
<gene>
    <name evidence="7" type="ORF">WR25_12342</name>
</gene>
<evidence type="ECO:0000256" key="1">
    <source>
        <dbReference type="ARBA" id="ARBA00022723"/>
    </source>
</evidence>
<evidence type="ECO:0000313" key="7">
    <source>
        <dbReference type="EMBL" id="PAV83466.1"/>
    </source>
</evidence>
<feature type="compositionally biased region" description="Polar residues" evidence="5">
    <location>
        <begin position="286"/>
        <end position="299"/>
    </location>
</feature>
<dbReference type="Gene3D" id="4.10.1060.10">
    <property type="entry name" value="Zinc finger, RanBP2-type"/>
    <property type="match status" value="1"/>
</dbReference>
<evidence type="ECO:0000256" key="5">
    <source>
        <dbReference type="SAM" id="MobiDB-lite"/>
    </source>
</evidence>
<sequence>MGSSLFGRSLTATALTKTPPFHNVGVQRSTPHFTDKYPYVRYSYGNTDTGLGIITQSESVYSHNRGVRDMGTKRWLEGKLNAYNTTLFTRPNYQARVERPVTPIRSYVRYMPVDDAVDMYKKRCMTVGTLSKYWLSPATWASRREKELNLSSSLSRGSYSYANRFDNRLFTKMSGGKKRGRASKEKQTPSTSQTSTSSVNDEEDEAGAWDCSVCTFRNKFEAFSCLMCETRKGTSTRKPRLNDNIVAVQKTVHDFVMKQQTIPKRRNHSTGSPSNSRNSPESTSSGNTKNKADTTSPSDSKSKGRITLIPDHLIYRTSPKKITVVARGKSVTITEYRRKPAADARVTKYSQRK</sequence>
<dbReference type="GO" id="GO:0045893">
    <property type="term" value="P:positive regulation of DNA-templated transcription"/>
    <property type="evidence" value="ECO:0007669"/>
    <property type="project" value="InterPro"/>
</dbReference>
<dbReference type="Proteomes" id="UP000218231">
    <property type="component" value="Unassembled WGS sequence"/>
</dbReference>
<protein>
    <recommendedName>
        <fullName evidence="6">RanBP2-type domain-containing protein</fullName>
    </recommendedName>
</protein>
<dbReference type="InterPro" id="IPR001876">
    <property type="entry name" value="Znf_RanBP2"/>
</dbReference>